<name>A0A7R8CGQ7_LEPSM</name>
<protein>
    <submittedName>
        <fullName evidence="3">UPF0047 protein YjbQ,UPF0047 protein C4A8.02c</fullName>
    </submittedName>
</protein>
<dbReference type="EMBL" id="HG994591">
    <property type="protein sequence ID" value="CAF2817973.1"/>
    <property type="molecule type" value="Genomic_DNA"/>
</dbReference>
<gene>
    <name evidence="3" type="ORF">LSAA_3436</name>
</gene>
<keyword evidence="4" id="KW-1185">Reference proteome</keyword>
<evidence type="ECO:0000259" key="2">
    <source>
        <dbReference type="Pfam" id="PF22614"/>
    </source>
</evidence>
<evidence type="ECO:0000313" key="3">
    <source>
        <dbReference type="EMBL" id="CAF2817973.1"/>
    </source>
</evidence>
<dbReference type="Pfam" id="PF01894">
    <property type="entry name" value="YjbQ"/>
    <property type="match status" value="1"/>
</dbReference>
<dbReference type="InterPro" id="IPR035917">
    <property type="entry name" value="YjbQ-like_sf"/>
</dbReference>
<dbReference type="Proteomes" id="UP000675881">
    <property type="component" value="Chromosome 12"/>
</dbReference>
<feature type="domain" description="RCK N-terminal" evidence="2">
    <location>
        <begin position="5"/>
        <end position="68"/>
    </location>
</feature>
<dbReference type="Pfam" id="PF22614">
    <property type="entry name" value="Slo-like_RCK"/>
    <property type="match status" value="1"/>
</dbReference>
<dbReference type="OrthoDB" id="10035564at2759"/>
<proteinExistence type="inferred from homology"/>
<dbReference type="PANTHER" id="PTHR30615:SF8">
    <property type="entry name" value="UPF0047 PROTEIN C4A8.02C"/>
    <property type="match status" value="1"/>
</dbReference>
<sequence>MLNQERFFLHFLHEDREDVDVKVVFLHRAEPDLEFEGLLKRQHTRVKYFQRSLMNAMDLERAKALFASCISEIIDLIVTRPKYGGTYKSERGQSLPIIQGQPFLFRHRYNSSMNFNPWKLVVDLGLAMNNIMSEAVVETANTFLMCIKLIYSQLRTDKKDTIITTNKGSGSGMGGGGGIVSNNAQGLFVGQPAWLQKKIHLRPQHRGIHLITEEILRQLPELSQFVVGLMHVQLLHTSASLAMNENWDPDVRDDMEMMLNRLVPEDIPYRHSCEGPDDMPAHVKACFLGSNLTLPVSDGKLNLGTWQGIWLCEHRDRAGSRKIIITVNGAIRDADRTTPVSSSSPLASTISSNLELQVVSASRYPQVVSAPQGFAPTRGIIPSESLLSSTFEVNTYTESRAKRVRDGTRTTKGPTIQERNTSQVQSNTQPQFMYFE</sequence>
<comment type="similarity">
    <text evidence="1">Belongs to the UPF0047 family.</text>
</comment>
<dbReference type="Gene3D" id="2.60.120.460">
    <property type="entry name" value="YjbQ-like"/>
    <property type="match status" value="1"/>
</dbReference>
<dbReference type="InterPro" id="IPR003148">
    <property type="entry name" value="RCK_N"/>
</dbReference>
<accession>A0A7R8CGQ7</accession>
<dbReference type="PANTHER" id="PTHR30615">
    <property type="entry name" value="UNCHARACTERIZED PROTEIN YJBQ-RELATED"/>
    <property type="match status" value="1"/>
</dbReference>
<evidence type="ECO:0000256" key="1">
    <source>
        <dbReference type="ARBA" id="ARBA00005534"/>
    </source>
</evidence>
<reference evidence="3" key="1">
    <citation type="submission" date="2021-02" db="EMBL/GenBank/DDBJ databases">
        <authorList>
            <person name="Bekaert M."/>
        </authorList>
    </citation>
    <scope>NUCLEOTIDE SEQUENCE</scope>
    <source>
        <strain evidence="3">IoA-00</strain>
    </source>
</reference>
<dbReference type="AlphaFoldDB" id="A0A7R8CGQ7"/>
<dbReference type="GO" id="GO:0006813">
    <property type="term" value="P:potassium ion transport"/>
    <property type="evidence" value="ECO:0007669"/>
    <property type="project" value="InterPro"/>
</dbReference>
<organism evidence="3 4">
    <name type="scientific">Lepeophtheirus salmonis</name>
    <name type="common">Salmon louse</name>
    <name type="synonym">Caligus salmonis</name>
    <dbReference type="NCBI Taxonomy" id="72036"/>
    <lineage>
        <taxon>Eukaryota</taxon>
        <taxon>Metazoa</taxon>
        <taxon>Ecdysozoa</taxon>
        <taxon>Arthropoda</taxon>
        <taxon>Crustacea</taxon>
        <taxon>Multicrustacea</taxon>
        <taxon>Hexanauplia</taxon>
        <taxon>Copepoda</taxon>
        <taxon>Siphonostomatoida</taxon>
        <taxon>Caligidae</taxon>
        <taxon>Lepeophtheirus</taxon>
    </lineage>
</organism>
<dbReference type="NCBIfam" id="TIGR00149">
    <property type="entry name" value="TIGR00149_YjbQ"/>
    <property type="match status" value="1"/>
</dbReference>
<evidence type="ECO:0000313" key="4">
    <source>
        <dbReference type="Proteomes" id="UP000675881"/>
    </source>
</evidence>
<dbReference type="SUPFAM" id="SSF111038">
    <property type="entry name" value="YjbQ-like"/>
    <property type="match status" value="1"/>
</dbReference>
<dbReference type="InterPro" id="IPR001602">
    <property type="entry name" value="UPF0047_YjbQ-like"/>
</dbReference>